<keyword evidence="1" id="KW-1133">Transmembrane helix</keyword>
<protein>
    <submittedName>
        <fullName evidence="2">F-box protein</fullName>
    </submittedName>
</protein>
<feature type="transmembrane region" description="Helical" evidence="1">
    <location>
        <begin position="281"/>
        <end position="303"/>
    </location>
</feature>
<keyword evidence="1" id="KW-0812">Transmembrane</keyword>
<dbReference type="Proteomes" id="UP000236161">
    <property type="component" value="Unassembled WGS sequence"/>
</dbReference>
<dbReference type="Gene3D" id="1.20.1280.50">
    <property type="match status" value="1"/>
</dbReference>
<organism evidence="2 3">
    <name type="scientific">Apostasia shenzhenica</name>
    <dbReference type="NCBI Taxonomy" id="1088818"/>
    <lineage>
        <taxon>Eukaryota</taxon>
        <taxon>Viridiplantae</taxon>
        <taxon>Streptophyta</taxon>
        <taxon>Embryophyta</taxon>
        <taxon>Tracheophyta</taxon>
        <taxon>Spermatophyta</taxon>
        <taxon>Magnoliopsida</taxon>
        <taxon>Liliopsida</taxon>
        <taxon>Asparagales</taxon>
        <taxon>Orchidaceae</taxon>
        <taxon>Apostasioideae</taxon>
        <taxon>Apostasia</taxon>
    </lineage>
</organism>
<proteinExistence type="predicted"/>
<keyword evidence="3" id="KW-1185">Reference proteome</keyword>
<dbReference type="PANTHER" id="PTHR33736:SF13">
    <property type="entry name" value="OS11G0155100 PROTEIN"/>
    <property type="match status" value="1"/>
</dbReference>
<keyword evidence="1" id="KW-0472">Membrane</keyword>
<name>A0A2I0BC81_9ASPA</name>
<dbReference type="PANTHER" id="PTHR33736">
    <property type="entry name" value="F-BOX PROTEIN-RELATED"/>
    <property type="match status" value="1"/>
</dbReference>
<dbReference type="InterPro" id="IPR036047">
    <property type="entry name" value="F-box-like_dom_sf"/>
</dbReference>
<accession>A0A2I0BC81</accession>
<dbReference type="STRING" id="1088818.A0A2I0BC81"/>
<evidence type="ECO:0000256" key="1">
    <source>
        <dbReference type="SAM" id="Phobius"/>
    </source>
</evidence>
<evidence type="ECO:0000313" key="3">
    <source>
        <dbReference type="Proteomes" id="UP000236161"/>
    </source>
</evidence>
<evidence type="ECO:0000313" key="2">
    <source>
        <dbReference type="EMBL" id="PKA65392.1"/>
    </source>
</evidence>
<dbReference type="EMBL" id="KZ451895">
    <property type="protein sequence ID" value="PKA65392.1"/>
    <property type="molecule type" value="Genomic_DNA"/>
</dbReference>
<reference evidence="2 3" key="1">
    <citation type="journal article" date="2017" name="Nature">
        <title>The Apostasia genome and the evolution of orchids.</title>
        <authorList>
            <person name="Zhang G.Q."/>
            <person name="Liu K.W."/>
            <person name="Li Z."/>
            <person name="Lohaus R."/>
            <person name="Hsiao Y.Y."/>
            <person name="Niu S.C."/>
            <person name="Wang J.Y."/>
            <person name="Lin Y.C."/>
            <person name="Xu Q."/>
            <person name="Chen L.J."/>
            <person name="Yoshida K."/>
            <person name="Fujiwara S."/>
            <person name="Wang Z.W."/>
            <person name="Zhang Y.Q."/>
            <person name="Mitsuda N."/>
            <person name="Wang M."/>
            <person name="Liu G.H."/>
            <person name="Pecoraro L."/>
            <person name="Huang H.X."/>
            <person name="Xiao X.J."/>
            <person name="Lin M."/>
            <person name="Wu X.Y."/>
            <person name="Wu W.L."/>
            <person name="Chen Y.Y."/>
            <person name="Chang S.B."/>
            <person name="Sakamoto S."/>
            <person name="Ohme-Takagi M."/>
            <person name="Yagi M."/>
            <person name="Zeng S.J."/>
            <person name="Shen C.Y."/>
            <person name="Yeh C.M."/>
            <person name="Luo Y.B."/>
            <person name="Tsai W.C."/>
            <person name="Van de Peer Y."/>
            <person name="Liu Z.J."/>
        </authorList>
    </citation>
    <scope>NUCLEOTIDE SEQUENCE [LARGE SCALE GENOMIC DNA]</scope>
    <source>
        <strain evidence="3">cv. Shenzhen</strain>
        <tissue evidence="2">Stem</tissue>
    </source>
</reference>
<dbReference type="AlphaFoldDB" id="A0A2I0BC81"/>
<dbReference type="OrthoDB" id="671172at2759"/>
<dbReference type="InterPro" id="IPR045283">
    <property type="entry name" value="AT3G44326-like"/>
</dbReference>
<dbReference type="SUPFAM" id="SSF81383">
    <property type="entry name" value="F-box domain"/>
    <property type="match status" value="1"/>
</dbReference>
<gene>
    <name evidence="2" type="ORF">AXF42_Ash005726</name>
</gene>
<sequence>MATEASVIASEGYGGSTTIDDLHPDVLTRALRLLDGPSLAAACCASSHLRFLSCQSELWLHHCLSTWPSLRHPRLLPLLSASPSNFFSDVFPFPFSGEPDESGEEGDLPGELISSVDLYHRGIPFFSRVIETDTSSDWFRGSPFRIDEELTMSWILIDPSRGRAVNASSRRAVAVERQWYTGETKVRFAMVASPARGWMISPVVTFREGTGRVREVGLTVEDMDGACVSGREGLQAVKEAMGMQRKGRGRGEEEDEAKERYVEFLGRRRWRKERMARREGMVDFFCTTVGAAVFLAFLMVVIFR</sequence>